<dbReference type="OrthoDB" id="331340at2759"/>
<protein>
    <recommendedName>
        <fullName evidence="5">Transmembrane protein</fullName>
    </recommendedName>
</protein>
<dbReference type="EMBL" id="AHZU02001357">
    <property type="protein sequence ID" value="KFG33157.1"/>
    <property type="molecule type" value="Genomic_DNA"/>
</dbReference>
<name>A0A086JLY9_TOXGO</name>
<evidence type="ECO:0000256" key="2">
    <source>
        <dbReference type="SAM" id="SignalP"/>
    </source>
</evidence>
<gene>
    <name evidence="3" type="ORF">TGDOM2_243930</name>
</gene>
<sequence>MRQFLPLLVLLPLLQRQDSAAPAVQSRFPGSGSLLPSALVAEATRARHRASTLAADDEETPDDEDTVLSEQEQEAEDECEAQAVVQKMLQAELDGSSTSLMAASPQWKHLKASLEKHMDNKEMCAPLSGSQPVCRQVQKADDTEVVGSATTELKCGGAEYEKLIEKYVHEKNCLAAVVFSHVLAQTWLGHTDPSKASGGGSEVARKGIIDVLVSQYKKAMDSGFLDDTLWYIYQDTATLLENFKSAATQGLNAFNSDAVRKALLRRRETQTAIFCSAGNGGDAHLGANVIVNDGALIFRVNLDGEDGVAVDAFTEAIRTFATTFVQAVLEEGGLLDRAIELHKRFYKFRFFKIQGLMQNAEPSADVREQNKLMNALPMEKHRKTKHAKTPTESASFLQVTSGVKVDPQQLQPVAPISVPTQLAPQMPTPVSPLPLAVVPPTPAVISTTQAVGAPDPYLSSVPMATAVTDMMQPVAAIAPAAPVAPQQLSEVPQSLPLPQMPQPQAPSVQGLAAPTQLTPLPEANTAAVAQPAVTFPTAATTGQTLFTPSEQTPTMPGLQEPMPGLQRPMSGVQGSMPAIAPSTHMEPPLSPLEVYEQGAQHQPLEQHPEVSEPVQSNPEKPPTQEEVPAKQIESRPQTTEQKRKYSGALSALGALDARGHLPEMTYNAAKISLQPVKAVPIKQKVQAIFSRLRMFKMNNETVLYEPDTEIIEKTVKAAYLDTTDRVFDVWGALLPQAATTTTAQLLTLLLPKPDVDLAEFYNKTMNSEGVISDGLQSQLPVNHTRLVERFALFLEEVYRDCWRNFFNVNDNFLSSSSSSETGEKATLSAASIPTVSAVQLSDAKVVDLADGVVRRGLEKAASMEAVVKGHSFVSLKSSTTEKGIDIAIVDSSDGVGVNELAKVFTDEKLIQELTEKALSSGASTLWASAGALAVAGLVAVTAL</sequence>
<dbReference type="VEuPathDB" id="ToxoDB:TGDOM2_243930"/>
<accession>A0A086JLY9</accession>
<keyword evidence="2" id="KW-0732">Signal</keyword>
<evidence type="ECO:0000256" key="1">
    <source>
        <dbReference type="SAM" id="MobiDB-lite"/>
    </source>
</evidence>
<dbReference type="Proteomes" id="UP000028837">
    <property type="component" value="Unassembled WGS sequence"/>
</dbReference>
<feature type="chain" id="PRO_5001808353" description="Transmembrane protein" evidence="2">
    <location>
        <begin position="21"/>
        <end position="943"/>
    </location>
</feature>
<feature type="signal peptide" evidence="2">
    <location>
        <begin position="1"/>
        <end position="20"/>
    </location>
</feature>
<organism evidence="3 4">
    <name type="scientific">Toxoplasma gondii GAB2-2007-GAL-DOM2</name>
    <dbReference type="NCBI Taxonomy" id="1130820"/>
    <lineage>
        <taxon>Eukaryota</taxon>
        <taxon>Sar</taxon>
        <taxon>Alveolata</taxon>
        <taxon>Apicomplexa</taxon>
        <taxon>Conoidasida</taxon>
        <taxon>Coccidia</taxon>
        <taxon>Eucoccidiorida</taxon>
        <taxon>Eimeriorina</taxon>
        <taxon>Sarcocystidae</taxon>
        <taxon>Toxoplasma</taxon>
    </lineage>
</organism>
<dbReference type="AlphaFoldDB" id="A0A086JLY9"/>
<feature type="region of interest" description="Disordered" evidence="1">
    <location>
        <begin position="597"/>
        <end position="644"/>
    </location>
</feature>
<evidence type="ECO:0000313" key="4">
    <source>
        <dbReference type="Proteomes" id="UP000028837"/>
    </source>
</evidence>
<proteinExistence type="predicted"/>
<evidence type="ECO:0008006" key="5">
    <source>
        <dbReference type="Google" id="ProtNLM"/>
    </source>
</evidence>
<evidence type="ECO:0000313" key="3">
    <source>
        <dbReference type="EMBL" id="KFG33157.1"/>
    </source>
</evidence>
<feature type="region of interest" description="Disordered" evidence="1">
    <location>
        <begin position="51"/>
        <end position="76"/>
    </location>
</feature>
<feature type="compositionally biased region" description="Acidic residues" evidence="1">
    <location>
        <begin position="55"/>
        <end position="76"/>
    </location>
</feature>
<reference evidence="3 4" key="1">
    <citation type="submission" date="2014-02" db="EMBL/GenBank/DDBJ databases">
        <authorList>
            <person name="Sibley D."/>
            <person name="Venepally P."/>
            <person name="Karamycheva S."/>
            <person name="Hadjithomas M."/>
            <person name="Khan A."/>
            <person name="Brunk B."/>
            <person name="Roos D."/>
            <person name="Caler E."/>
            <person name="Lorenzi H."/>
        </authorList>
    </citation>
    <scope>NUCLEOTIDE SEQUENCE [LARGE SCALE GENOMIC DNA]</scope>
    <source>
        <strain evidence="3 4">GAB2-2007-GAL-DOM2</strain>
    </source>
</reference>
<comment type="caution">
    <text evidence="3">The sequence shown here is derived from an EMBL/GenBank/DDBJ whole genome shotgun (WGS) entry which is preliminary data.</text>
</comment>